<keyword evidence="4" id="KW-0158">Chromosome</keyword>
<keyword evidence="5" id="KW-1017">Isopeptide bond</keyword>
<name>A0ABM1KM14_GEKJA</name>
<evidence type="ECO:0000256" key="15">
    <source>
        <dbReference type="ARBA" id="ARBA00039650"/>
    </source>
</evidence>
<evidence type="ECO:0000256" key="14">
    <source>
        <dbReference type="ARBA" id="ARBA00023328"/>
    </source>
</evidence>
<organism evidence="20 21">
    <name type="scientific">Gekko japonicus</name>
    <name type="common">Schlegel's Japanese gecko</name>
    <dbReference type="NCBI Taxonomy" id="146911"/>
    <lineage>
        <taxon>Eukaryota</taxon>
        <taxon>Metazoa</taxon>
        <taxon>Chordata</taxon>
        <taxon>Craniata</taxon>
        <taxon>Vertebrata</taxon>
        <taxon>Euteleostomi</taxon>
        <taxon>Lepidosauria</taxon>
        <taxon>Squamata</taxon>
        <taxon>Bifurcata</taxon>
        <taxon>Gekkota</taxon>
        <taxon>Gekkonidae</taxon>
        <taxon>Gekkoninae</taxon>
        <taxon>Gekko</taxon>
    </lineage>
</organism>
<dbReference type="InterPro" id="IPR034752">
    <property type="entry name" value="Mis18"/>
</dbReference>
<reference evidence="21" key="1">
    <citation type="submission" date="2025-08" db="UniProtKB">
        <authorList>
            <consortium name="RefSeq"/>
        </authorList>
    </citation>
    <scope>IDENTIFICATION</scope>
</reference>
<comment type="function">
    <text evidence="1">Required for recruitment of CENPA to centromeres and normal chromosome segregation during mitosis.</text>
</comment>
<evidence type="ECO:0000256" key="8">
    <source>
        <dbReference type="ARBA" id="ARBA00022723"/>
    </source>
</evidence>
<feature type="domain" description="Mis18" evidence="19">
    <location>
        <begin position="40"/>
        <end position="138"/>
    </location>
</feature>
<keyword evidence="7" id="KW-0132">Cell division</keyword>
<evidence type="ECO:0000313" key="21">
    <source>
        <dbReference type="RefSeq" id="XP_015274751.1"/>
    </source>
</evidence>
<evidence type="ECO:0000313" key="20">
    <source>
        <dbReference type="Proteomes" id="UP000694871"/>
    </source>
</evidence>
<keyword evidence="10" id="KW-0862">Zinc</keyword>
<keyword evidence="17" id="KW-0175">Coiled coil</keyword>
<protein>
    <recommendedName>
        <fullName evidence="15">Protein Mis18-alpha</fullName>
    </recommendedName>
</protein>
<evidence type="ECO:0000259" key="19">
    <source>
        <dbReference type="PROSITE" id="PS51793"/>
    </source>
</evidence>
<dbReference type="PANTHER" id="PTHR16431:SF2">
    <property type="entry name" value="PROTEIN MIS18-ALPHA"/>
    <property type="match status" value="1"/>
</dbReference>
<evidence type="ECO:0000256" key="1">
    <source>
        <dbReference type="ARBA" id="ARBA00003694"/>
    </source>
</evidence>
<evidence type="ECO:0000256" key="10">
    <source>
        <dbReference type="ARBA" id="ARBA00022833"/>
    </source>
</evidence>
<comment type="subunit">
    <text evidence="16">Homodimer, and heterodimer with OIP5/MIS18B. Identified in a complex containing MIS18A, OIP5/MIS18B, MIS18BP1, RBBP7 and RBBP4.</text>
</comment>
<dbReference type="PROSITE" id="PS51793">
    <property type="entry name" value="MIS18"/>
    <property type="match status" value="1"/>
</dbReference>
<keyword evidence="13" id="KW-0131">Cell cycle</keyword>
<feature type="coiled-coil region" evidence="17">
    <location>
        <begin position="157"/>
        <end position="184"/>
    </location>
</feature>
<evidence type="ECO:0000256" key="3">
    <source>
        <dbReference type="ARBA" id="ARBA00004584"/>
    </source>
</evidence>
<evidence type="ECO:0000256" key="12">
    <source>
        <dbReference type="ARBA" id="ARBA00023242"/>
    </source>
</evidence>
<feature type="region of interest" description="Disordered" evidence="18">
    <location>
        <begin position="1"/>
        <end position="28"/>
    </location>
</feature>
<evidence type="ECO:0000256" key="5">
    <source>
        <dbReference type="ARBA" id="ARBA00022499"/>
    </source>
</evidence>
<keyword evidence="6" id="KW-0597">Phosphoprotein</keyword>
<evidence type="ECO:0000256" key="4">
    <source>
        <dbReference type="ARBA" id="ARBA00022454"/>
    </source>
</evidence>
<dbReference type="InterPro" id="IPR004910">
    <property type="entry name" value="Yippee/Mis18/Cereblon"/>
</dbReference>
<evidence type="ECO:0000256" key="2">
    <source>
        <dbReference type="ARBA" id="ARBA00004123"/>
    </source>
</evidence>
<keyword evidence="20" id="KW-1185">Reference proteome</keyword>
<evidence type="ECO:0000256" key="13">
    <source>
        <dbReference type="ARBA" id="ARBA00023306"/>
    </source>
</evidence>
<dbReference type="RefSeq" id="XP_015274751.1">
    <property type="nucleotide sequence ID" value="XM_015419265.1"/>
</dbReference>
<evidence type="ECO:0000256" key="16">
    <source>
        <dbReference type="ARBA" id="ARBA00046705"/>
    </source>
</evidence>
<keyword evidence="8" id="KW-0479">Metal-binding</keyword>
<keyword evidence="9" id="KW-0498">Mitosis</keyword>
<accession>A0ABM1KM14</accession>
<dbReference type="PANTHER" id="PTHR16431">
    <property type="entry name" value="NEUROGENIC PROTEIN MASTERMIND"/>
    <property type="match status" value="1"/>
</dbReference>
<keyword evidence="12" id="KW-0539">Nucleus</keyword>
<evidence type="ECO:0000256" key="17">
    <source>
        <dbReference type="SAM" id="Coils"/>
    </source>
</evidence>
<evidence type="ECO:0000256" key="11">
    <source>
        <dbReference type="ARBA" id="ARBA00022843"/>
    </source>
</evidence>
<dbReference type="Proteomes" id="UP000694871">
    <property type="component" value="Unplaced"/>
</dbReference>
<evidence type="ECO:0000256" key="7">
    <source>
        <dbReference type="ARBA" id="ARBA00022618"/>
    </source>
</evidence>
<sequence>MARLLPPRSVEQASLSVIPSPGSEDQEDTMKAVAGEEQQPMVFLCAGCKRAVGDTLDWEANDENTRCLLLRSVSPTVTVDKEQKLSSWPEERGCMLETLICSGCKMTLGSIYRCTPRHLDYKRDLYCLNIDCLESYTLGSARKKADVDKEPLTLGNQAILEESLERAETTLKALEHRLSLVESGFASLPNNG</sequence>
<keyword evidence="11" id="KW-0832">Ubl conjugation</keyword>
<evidence type="ECO:0000256" key="9">
    <source>
        <dbReference type="ARBA" id="ARBA00022776"/>
    </source>
</evidence>
<evidence type="ECO:0000256" key="18">
    <source>
        <dbReference type="SAM" id="MobiDB-lite"/>
    </source>
</evidence>
<comment type="subcellular location">
    <subcellularLocation>
        <location evidence="3">Chromosome</location>
        <location evidence="3">Centromere</location>
    </subcellularLocation>
    <subcellularLocation>
        <location evidence="2">Nucleus</location>
    </subcellularLocation>
</comment>
<keyword evidence="14" id="KW-0137">Centromere</keyword>
<proteinExistence type="predicted"/>
<dbReference type="GeneID" id="107117191"/>
<evidence type="ECO:0000256" key="6">
    <source>
        <dbReference type="ARBA" id="ARBA00022553"/>
    </source>
</evidence>
<dbReference type="Pfam" id="PF03226">
    <property type="entry name" value="Yippee-Mis18"/>
    <property type="match status" value="1"/>
</dbReference>
<gene>
    <name evidence="21" type="primary">MIS18A</name>
</gene>